<name>A0A502EFJ9_9MYCO</name>
<proteinExistence type="predicted"/>
<dbReference type="InterPro" id="IPR023393">
    <property type="entry name" value="START-like_dom_sf"/>
</dbReference>
<evidence type="ECO:0000313" key="1">
    <source>
        <dbReference type="EMBL" id="TPG35762.1"/>
    </source>
</evidence>
<evidence type="ECO:0000313" key="2">
    <source>
        <dbReference type="Proteomes" id="UP000320095"/>
    </source>
</evidence>
<accession>A0A502EFJ9</accession>
<keyword evidence="1" id="KW-0808">Transferase</keyword>
<dbReference type="EMBL" id="RCZG01000002">
    <property type="protein sequence ID" value="TPG35762.1"/>
    <property type="molecule type" value="Genomic_DNA"/>
</dbReference>
<dbReference type="InterPro" id="IPR019587">
    <property type="entry name" value="Polyketide_cyclase/dehydratase"/>
</dbReference>
<dbReference type="SUPFAM" id="SSF55961">
    <property type="entry name" value="Bet v1-like"/>
    <property type="match status" value="1"/>
</dbReference>
<dbReference type="Proteomes" id="UP000320095">
    <property type="component" value="Unassembled WGS sequence"/>
</dbReference>
<comment type="caution">
    <text evidence="1">The sequence shown here is derived from an EMBL/GenBank/DDBJ whole genome shotgun (WGS) entry which is preliminary data.</text>
</comment>
<keyword evidence="2" id="KW-1185">Reference proteome</keyword>
<organism evidence="1 2">
    <name type="scientific">Mycolicibacterium hodleri</name>
    <dbReference type="NCBI Taxonomy" id="49897"/>
    <lineage>
        <taxon>Bacteria</taxon>
        <taxon>Bacillati</taxon>
        <taxon>Actinomycetota</taxon>
        <taxon>Actinomycetes</taxon>
        <taxon>Mycobacteriales</taxon>
        <taxon>Mycobacteriaceae</taxon>
        <taxon>Mycolicibacterium</taxon>
    </lineage>
</organism>
<sequence length="159" mass="17491">MTVTVVDAGPNQVSRSVDVNAPAAELFAIVADPRRHHELDGSGTVGANRAAPPELVAGARFSTKMRMFGVPYRVTSVVTALKPDELIEWRHPVGHHWRWEFTALTPTTTRVTETFDFSDAGPVKDALKYYRRTGFVKSNAKGIEATLTRLCDRYAHGGP</sequence>
<dbReference type="RefSeq" id="WP_140689067.1">
    <property type="nucleotide sequence ID" value="NZ_RCZG01000002.1"/>
</dbReference>
<dbReference type="AlphaFoldDB" id="A0A502EFJ9"/>
<dbReference type="OrthoDB" id="6624781at2"/>
<reference evidence="1 2" key="1">
    <citation type="journal article" date="2019" name="Environ. Microbiol.">
        <title>Species interactions and distinct microbial communities in high Arctic permafrost affected cryosols are associated with the CH4 and CO2 gas fluxes.</title>
        <authorList>
            <person name="Altshuler I."/>
            <person name="Hamel J."/>
            <person name="Turney S."/>
            <person name="Magnuson E."/>
            <person name="Levesque R."/>
            <person name="Greer C."/>
            <person name="Whyte L.G."/>
        </authorList>
    </citation>
    <scope>NUCLEOTIDE SEQUENCE [LARGE SCALE GENOMIC DNA]</scope>
    <source>
        <strain evidence="1 2">S5.20</strain>
    </source>
</reference>
<protein>
    <submittedName>
        <fullName evidence="1">Dimethyladenosine transferase</fullName>
    </submittedName>
</protein>
<dbReference type="Pfam" id="PF10604">
    <property type="entry name" value="Polyketide_cyc2"/>
    <property type="match status" value="1"/>
</dbReference>
<dbReference type="GO" id="GO:0016740">
    <property type="term" value="F:transferase activity"/>
    <property type="evidence" value="ECO:0007669"/>
    <property type="project" value="UniProtKB-KW"/>
</dbReference>
<gene>
    <name evidence="1" type="ORF">EAH80_06790</name>
</gene>
<dbReference type="Gene3D" id="3.30.530.20">
    <property type="match status" value="1"/>
</dbReference>